<sequence>MLHHAEQAAAYYPIQEPTLSFIRHNENITYKVTEPLSGKSYLLRIHKSVTGGLSGIQHTREGLQAEMTLLRWLHRQDILQAQKPVANRNGEYVTEYRSEELGTVCATMLEWIEGATLDEAYTEQVAYRLGGNLADFHGFSRGAGAKNEARPSYGAERIDDALGKLAYGVEAGVYSEEQFTLIRDVLGIVKLQMHELDERDRAWGLIHADFQRGNVVVANGNPVFIDYCLYGNGYYLFDVGSAATLFKGEARRALLDGYASKAPFSATDIRFVEGQILWDIFISYSMFIQDAERGGWIKDHAARICGTLAKDFVAGKDVFDAF</sequence>
<name>A0A328U5S0_9BACL</name>
<gene>
    <name evidence="2" type="ORF">DL346_02770</name>
</gene>
<comment type="caution">
    <text evidence="2">The sequence shown here is derived from an EMBL/GenBank/DDBJ whole genome shotgun (WGS) entry which is preliminary data.</text>
</comment>
<keyword evidence="3" id="KW-1185">Reference proteome</keyword>
<dbReference type="AlphaFoldDB" id="A0A328U5S0"/>
<dbReference type="Gene3D" id="3.90.1200.10">
    <property type="match status" value="1"/>
</dbReference>
<evidence type="ECO:0000313" key="2">
    <source>
        <dbReference type="EMBL" id="RAP77422.1"/>
    </source>
</evidence>
<evidence type="ECO:0000259" key="1">
    <source>
        <dbReference type="Pfam" id="PF01636"/>
    </source>
</evidence>
<feature type="domain" description="Aminoglycoside phosphotransferase" evidence="1">
    <location>
        <begin position="24"/>
        <end position="259"/>
    </location>
</feature>
<dbReference type="EMBL" id="QLUW01000001">
    <property type="protein sequence ID" value="RAP77422.1"/>
    <property type="molecule type" value="Genomic_DNA"/>
</dbReference>
<reference evidence="2 3" key="1">
    <citation type="submission" date="2018-06" db="EMBL/GenBank/DDBJ databases">
        <title>Paenibacillus montanisoli sp. nov., isolated from mountain area soil.</title>
        <authorList>
            <person name="Wu M."/>
        </authorList>
    </citation>
    <scope>NUCLEOTIDE SEQUENCE [LARGE SCALE GENOMIC DNA]</scope>
    <source>
        <strain evidence="2 3">RA17</strain>
    </source>
</reference>
<dbReference type="RefSeq" id="WP_112880545.1">
    <property type="nucleotide sequence ID" value="NZ_QLUW01000001.1"/>
</dbReference>
<accession>A0A328U5S0</accession>
<evidence type="ECO:0000313" key="3">
    <source>
        <dbReference type="Proteomes" id="UP000249260"/>
    </source>
</evidence>
<dbReference type="SUPFAM" id="SSF56112">
    <property type="entry name" value="Protein kinase-like (PK-like)"/>
    <property type="match status" value="1"/>
</dbReference>
<dbReference type="InterPro" id="IPR002575">
    <property type="entry name" value="Aminoglycoside_PTrfase"/>
</dbReference>
<organism evidence="2 3">
    <name type="scientific">Paenibacillus montanisoli</name>
    <dbReference type="NCBI Taxonomy" id="2081970"/>
    <lineage>
        <taxon>Bacteria</taxon>
        <taxon>Bacillati</taxon>
        <taxon>Bacillota</taxon>
        <taxon>Bacilli</taxon>
        <taxon>Bacillales</taxon>
        <taxon>Paenibacillaceae</taxon>
        <taxon>Paenibacillus</taxon>
    </lineage>
</organism>
<dbReference type="OrthoDB" id="1995036at2"/>
<dbReference type="InterPro" id="IPR011009">
    <property type="entry name" value="Kinase-like_dom_sf"/>
</dbReference>
<dbReference type="Pfam" id="PF01636">
    <property type="entry name" value="APH"/>
    <property type="match status" value="1"/>
</dbReference>
<proteinExistence type="predicted"/>
<dbReference type="Proteomes" id="UP000249260">
    <property type="component" value="Unassembled WGS sequence"/>
</dbReference>
<protein>
    <recommendedName>
        <fullName evidence="1">Aminoglycoside phosphotransferase domain-containing protein</fullName>
    </recommendedName>
</protein>